<sequence>MGRVRSGWVPSVGNRAKRGASSDFERLSLQRYGTFCCYHAALIVARAWVDLRGMEGGIDFRPGHNGSRPTTMWEKLLIEGTNRAKSPLLVKIISLEARHETQAGFKRGSKRYLYGGSGGSADPITSLRHRSGDGSPCTGDGLSGSPRQMQYRTLPIIWRRGFLCRCLWLRPGAQLHVSQGFRF</sequence>
<dbReference type="EMBL" id="FBVY01000038">
    <property type="protein sequence ID" value="CUX00507.1"/>
    <property type="molecule type" value="Genomic_DNA"/>
</dbReference>
<organism evidence="1 2">
    <name type="scientific">Agrobacterium genomosp. 2 str. CFBP 5494</name>
    <dbReference type="NCBI Taxonomy" id="1183436"/>
    <lineage>
        <taxon>Bacteria</taxon>
        <taxon>Pseudomonadati</taxon>
        <taxon>Pseudomonadota</taxon>
        <taxon>Alphaproteobacteria</taxon>
        <taxon>Hyphomicrobiales</taxon>
        <taxon>Rhizobiaceae</taxon>
        <taxon>Rhizobium/Agrobacterium group</taxon>
        <taxon>Agrobacterium</taxon>
        <taxon>Agrobacterium tumefaciens complex</taxon>
    </lineage>
</organism>
<proteinExistence type="predicted"/>
<evidence type="ECO:0000313" key="1">
    <source>
        <dbReference type="EMBL" id="CUX00507.1"/>
    </source>
</evidence>
<comment type="caution">
    <text evidence="1">The sequence shown here is derived from an EMBL/GenBank/DDBJ whole genome shotgun (WGS) entry which is preliminary data.</text>
</comment>
<accession>A0A9W5B665</accession>
<dbReference type="AlphaFoldDB" id="A0A9W5B665"/>
<evidence type="ECO:0000313" key="2">
    <source>
        <dbReference type="Proteomes" id="UP000191933"/>
    </source>
</evidence>
<gene>
    <name evidence="1" type="ORF">AGR2A_Lc90032</name>
</gene>
<dbReference type="Proteomes" id="UP000191933">
    <property type="component" value="Unassembled WGS sequence"/>
</dbReference>
<name>A0A9W5B665_9HYPH</name>
<protein>
    <submittedName>
        <fullName evidence="1">Uncharacterized protein</fullName>
    </submittedName>
</protein>
<keyword evidence="2" id="KW-1185">Reference proteome</keyword>
<reference evidence="1 2" key="1">
    <citation type="submission" date="2016-01" db="EMBL/GenBank/DDBJ databases">
        <authorList>
            <person name="Regsiter A."/>
            <person name="william w."/>
        </authorList>
    </citation>
    <scope>NUCLEOTIDE SEQUENCE [LARGE SCALE GENOMIC DNA]</scope>
    <source>
        <strain evidence="1 2">CFBP 5494</strain>
    </source>
</reference>